<dbReference type="AlphaFoldDB" id="A0A975U499"/>
<dbReference type="PROSITE" id="PS50972">
    <property type="entry name" value="PTERIN_BINDING"/>
    <property type="match status" value="1"/>
</dbReference>
<evidence type="ECO:0000256" key="7">
    <source>
        <dbReference type="ARBA" id="ARBA00022679"/>
    </source>
</evidence>
<dbReference type="PROSITE" id="PS00793">
    <property type="entry name" value="DHPS_2"/>
    <property type="match status" value="1"/>
</dbReference>
<evidence type="ECO:0000256" key="9">
    <source>
        <dbReference type="ARBA" id="ARBA00022842"/>
    </source>
</evidence>
<organism evidence="13 14">
    <name type="scientific">Elioraea tepida</name>
    <dbReference type="NCBI Taxonomy" id="2843330"/>
    <lineage>
        <taxon>Bacteria</taxon>
        <taxon>Pseudomonadati</taxon>
        <taxon>Pseudomonadota</taxon>
        <taxon>Alphaproteobacteria</taxon>
        <taxon>Acetobacterales</taxon>
        <taxon>Elioraeaceae</taxon>
        <taxon>Elioraea</taxon>
    </lineage>
</organism>
<dbReference type="GO" id="GO:0004156">
    <property type="term" value="F:dihydropteroate synthase activity"/>
    <property type="evidence" value="ECO:0007669"/>
    <property type="project" value="UniProtKB-EC"/>
</dbReference>
<evidence type="ECO:0000256" key="4">
    <source>
        <dbReference type="ARBA" id="ARBA00009503"/>
    </source>
</evidence>
<accession>A0A975U499</accession>
<dbReference type="GO" id="GO:0046872">
    <property type="term" value="F:metal ion binding"/>
    <property type="evidence" value="ECO:0007669"/>
    <property type="project" value="UniProtKB-KW"/>
</dbReference>
<evidence type="ECO:0000259" key="12">
    <source>
        <dbReference type="PROSITE" id="PS50972"/>
    </source>
</evidence>
<comment type="catalytic activity">
    <reaction evidence="1">
        <text>(7,8-dihydropterin-6-yl)methyl diphosphate + 4-aminobenzoate = 7,8-dihydropteroate + diphosphate</text>
        <dbReference type="Rhea" id="RHEA:19949"/>
        <dbReference type="ChEBI" id="CHEBI:17836"/>
        <dbReference type="ChEBI" id="CHEBI:17839"/>
        <dbReference type="ChEBI" id="CHEBI:33019"/>
        <dbReference type="ChEBI" id="CHEBI:72950"/>
        <dbReference type="EC" id="2.5.1.15"/>
    </reaction>
</comment>
<dbReference type="GO" id="GO:0005829">
    <property type="term" value="C:cytosol"/>
    <property type="evidence" value="ECO:0007669"/>
    <property type="project" value="TreeGrafter"/>
</dbReference>
<evidence type="ECO:0000256" key="11">
    <source>
        <dbReference type="ARBA" id="ARBA00030193"/>
    </source>
</evidence>
<keyword evidence="9" id="KW-0460">Magnesium</keyword>
<dbReference type="EC" id="2.5.1.15" evidence="5"/>
<dbReference type="InterPro" id="IPR006390">
    <property type="entry name" value="DHP_synth_dom"/>
</dbReference>
<evidence type="ECO:0000256" key="1">
    <source>
        <dbReference type="ARBA" id="ARBA00000012"/>
    </source>
</evidence>
<dbReference type="NCBIfam" id="TIGR01496">
    <property type="entry name" value="DHPS"/>
    <property type="match status" value="1"/>
</dbReference>
<dbReference type="PANTHER" id="PTHR20941:SF1">
    <property type="entry name" value="FOLIC ACID SYNTHESIS PROTEIN FOL1"/>
    <property type="match status" value="1"/>
</dbReference>
<evidence type="ECO:0000256" key="6">
    <source>
        <dbReference type="ARBA" id="ARBA00016919"/>
    </source>
</evidence>
<dbReference type="Proteomes" id="UP000694001">
    <property type="component" value="Chromosome"/>
</dbReference>
<evidence type="ECO:0000313" key="14">
    <source>
        <dbReference type="Proteomes" id="UP000694001"/>
    </source>
</evidence>
<feature type="domain" description="Pterin-binding" evidence="12">
    <location>
        <begin position="1"/>
        <end position="250"/>
    </location>
</feature>
<dbReference type="FunFam" id="3.20.20.20:FF:000006">
    <property type="entry name" value="Dihydropteroate synthase"/>
    <property type="match status" value="1"/>
</dbReference>
<comment type="cofactor">
    <cofactor evidence="2">
        <name>Mg(2+)</name>
        <dbReference type="ChEBI" id="CHEBI:18420"/>
    </cofactor>
</comment>
<dbReference type="CDD" id="cd00739">
    <property type="entry name" value="DHPS"/>
    <property type="match status" value="1"/>
</dbReference>
<dbReference type="Pfam" id="PF00809">
    <property type="entry name" value="Pterin_bind"/>
    <property type="match status" value="1"/>
</dbReference>
<dbReference type="KEGG" id="elio:KO353_04210"/>
<dbReference type="GO" id="GO:0046654">
    <property type="term" value="P:tetrahydrofolate biosynthetic process"/>
    <property type="evidence" value="ECO:0007669"/>
    <property type="project" value="TreeGrafter"/>
</dbReference>
<dbReference type="PANTHER" id="PTHR20941">
    <property type="entry name" value="FOLATE SYNTHESIS PROTEINS"/>
    <property type="match status" value="1"/>
</dbReference>
<keyword evidence="10" id="KW-0289">Folate biosynthesis</keyword>
<comment type="similarity">
    <text evidence="4">Belongs to the DHPS family.</text>
</comment>
<evidence type="ECO:0000256" key="3">
    <source>
        <dbReference type="ARBA" id="ARBA00004763"/>
    </source>
</evidence>
<evidence type="ECO:0000256" key="2">
    <source>
        <dbReference type="ARBA" id="ARBA00001946"/>
    </source>
</evidence>
<evidence type="ECO:0000256" key="10">
    <source>
        <dbReference type="ARBA" id="ARBA00022909"/>
    </source>
</evidence>
<protein>
    <recommendedName>
        <fullName evidence="6">Dihydropteroate synthase</fullName>
        <ecNumber evidence="5">2.5.1.15</ecNumber>
    </recommendedName>
    <alternativeName>
        <fullName evidence="11">Dihydropteroate pyrophosphorylase</fullName>
    </alternativeName>
</protein>
<keyword evidence="14" id="KW-1185">Reference proteome</keyword>
<evidence type="ECO:0000256" key="5">
    <source>
        <dbReference type="ARBA" id="ARBA00012458"/>
    </source>
</evidence>
<evidence type="ECO:0000256" key="8">
    <source>
        <dbReference type="ARBA" id="ARBA00022723"/>
    </source>
</evidence>
<reference evidence="13" key="1">
    <citation type="submission" date="2021-06" db="EMBL/GenBank/DDBJ databases">
        <title>Elioraea tepida, sp. nov., a moderately thermophilic aerobic anoxygenic phototrophic bacterium isolated from an alkaline siliceous hot spring mat community in Yellowstone National Park, WY, USA.</title>
        <authorList>
            <person name="Saini M.K."/>
            <person name="Yoshida S."/>
            <person name="Sebastian A."/>
            <person name="Hirose S."/>
            <person name="Hara E."/>
            <person name="Tamaki H."/>
            <person name="Soulier N.T."/>
            <person name="Albert I."/>
            <person name="Hanada S."/>
            <person name="Bryant D.A."/>
            <person name="Tank M."/>
        </authorList>
    </citation>
    <scope>NUCLEOTIDE SEQUENCE</scope>
    <source>
        <strain evidence="13">MS-P2</strain>
    </source>
</reference>
<keyword evidence="7 13" id="KW-0808">Transferase</keyword>
<comment type="pathway">
    <text evidence="3">Cofactor biosynthesis; tetrahydrofolate biosynthesis; 7,8-dihydrofolate from 2-amino-4-hydroxy-6-hydroxymethyl-7,8-dihydropteridine diphosphate and 4-aminobenzoate: step 1/2.</text>
</comment>
<evidence type="ECO:0000313" key="13">
    <source>
        <dbReference type="EMBL" id="QXM26206.1"/>
    </source>
</evidence>
<name>A0A975U499_9PROT</name>
<proteinExistence type="inferred from homology"/>
<dbReference type="InterPro" id="IPR045031">
    <property type="entry name" value="DHP_synth-like"/>
</dbReference>
<dbReference type="GO" id="GO:0046656">
    <property type="term" value="P:folic acid biosynthetic process"/>
    <property type="evidence" value="ECO:0007669"/>
    <property type="project" value="UniProtKB-KW"/>
</dbReference>
<keyword evidence="8" id="KW-0479">Metal-binding</keyword>
<gene>
    <name evidence="13" type="primary">folP</name>
    <name evidence="13" type="ORF">KO353_04210</name>
</gene>
<dbReference type="InterPro" id="IPR000489">
    <property type="entry name" value="Pterin-binding_dom"/>
</dbReference>
<dbReference type="EMBL" id="CP076448">
    <property type="protein sequence ID" value="QXM26206.1"/>
    <property type="molecule type" value="Genomic_DNA"/>
</dbReference>
<sequence>MGVINVTPDSFSDGGLFLAAEAAIAEGEAMRAAGADILDVGGESTRPGAEPVPPEVEQRRILPVVRALARGGPVSVDTRNASTMAAALEAGASIINDVSGLAHDPEAARVVAAARCPVILMHMRGTPATMRGLTTYREVVLDVAEELADRLEAALAAGVARERVVLDPGIGFAKTPAQNLVLLARLPLLHSLGCRLLVGVSRKSFIGHYGAEPDPTRRLPGSLAAGLAAVAAGASILRVHDVRETVQALAIWHAIACARDHTVARMDRVNVPAVG</sequence>